<dbReference type="GeneID" id="97238713"/>
<feature type="transmembrane region" description="Helical" evidence="1">
    <location>
        <begin position="37"/>
        <end position="61"/>
    </location>
</feature>
<dbReference type="EMBL" id="CP011340">
    <property type="protein sequence ID" value="ALC21915.1"/>
    <property type="molecule type" value="Genomic_DNA"/>
</dbReference>
<dbReference type="PATRIC" id="fig|38300.4.peg.3785"/>
<sequence length="72" mass="7517">MLVPVIGALAGLVGSVVAAGLATPVSADGESYITRELLWSAAGTVLIVSVLMWLWAATVAVRQARVWRPRGD</sequence>
<evidence type="ECO:0000313" key="2">
    <source>
        <dbReference type="EMBL" id="ALC21915.1"/>
    </source>
</evidence>
<dbReference type="RefSeq" id="WP_005314559.1">
    <property type="nucleotide sequence ID" value="NZ_CP011340.1"/>
</dbReference>
<keyword evidence="1" id="KW-1133">Transmembrane helix</keyword>
<dbReference type="STRING" id="38300.SPRI_3609"/>
<dbReference type="KEGG" id="spri:SPRI_3609"/>
<organism evidence="2">
    <name type="scientific">Streptomyces pristinaespiralis</name>
    <dbReference type="NCBI Taxonomy" id="38300"/>
    <lineage>
        <taxon>Bacteria</taxon>
        <taxon>Bacillati</taxon>
        <taxon>Actinomycetota</taxon>
        <taxon>Actinomycetes</taxon>
        <taxon>Kitasatosporales</taxon>
        <taxon>Streptomycetaceae</taxon>
        <taxon>Streptomyces</taxon>
    </lineage>
</organism>
<evidence type="ECO:0000313" key="3">
    <source>
        <dbReference type="Proteomes" id="UP000060513"/>
    </source>
</evidence>
<accession>A0A0M4DAN9</accession>
<protein>
    <submittedName>
        <fullName evidence="2">Permease</fullName>
    </submittedName>
</protein>
<reference evidence="2 3" key="1">
    <citation type="submission" date="2015-08" db="EMBL/GenBank/DDBJ databases">
        <title>Genome sequence of the pristinamycin over-producing bacterium Streptomyces pristinaespiralis HCCB10218.</title>
        <authorList>
            <person name="Tian J."/>
            <person name="Yang J."/>
            <person name="Li L."/>
            <person name="Ruan L."/>
            <person name="Wei W."/>
            <person name="Zheng G."/>
            <person name="Wei Z."/>
            <person name="Yang S."/>
            <person name="Ge M."/>
            <person name="Jiang W."/>
            <person name="Lu Y."/>
        </authorList>
    </citation>
    <scope>NUCLEOTIDE SEQUENCE [LARGE SCALE GENOMIC DNA]</scope>
    <source>
        <strain evidence="2 3">HCCB 10218</strain>
    </source>
</reference>
<evidence type="ECO:0000256" key="1">
    <source>
        <dbReference type="SAM" id="Phobius"/>
    </source>
</evidence>
<proteinExistence type="predicted"/>
<keyword evidence="1" id="KW-0472">Membrane</keyword>
<gene>
    <name evidence="2" type="ORF">SPRI_3609</name>
</gene>
<name>A0A0M4DAN9_STRPR</name>
<keyword evidence="1" id="KW-0812">Transmembrane</keyword>
<dbReference type="Proteomes" id="UP000060513">
    <property type="component" value="Chromosome"/>
</dbReference>
<dbReference type="AlphaFoldDB" id="A0A0M4DAN9"/>